<feature type="transmembrane region" description="Helical" evidence="8">
    <location>
        <begin position="48"/>
        <end position="71"/>
    </location>
</feature>
<feature type="transmembrane region" description="Helical" evidence="8">
    <location>
        <begin position="21"/>
        <end position="42"/>
    </location>
</feature>
<evidence type="ECO:0000259" key="9">
    <source>
        <dbReference type="Pfam" id="PF00324"/>
    </source>
</evidence>
<evidence type="ECO:0000313" key="12">
    <source>
        <dbReference type="Proteomes" id="UP000226192"/>
    </source>
</evidence>
<dbReference type="Pfam" id="PF00324">
    <property type="entry name" value="AA_permease"/>
    <property type="match status" value="1"/>
</dbReference>
<comment type="subcellular location">
    <subcellularLocation>
        <location evidence="1">Membrane</location>
        <topology evidence="1">Multi-pass membrane protein</topology>
    </subcellularLocation>
</comment>
<dbReference type="Pfam" id="PF03522">
    <property type="entry name" value="SLC12"/>
    <property type="match status" value="1"/>
</dbReference>
<evidence type="ECO:0000256" key="4">
    <source>
        <dbReference type="ARBA" id="ARBA00022692"/>
    </source>
</evidence>
<dbReference type="Proteomes" id="UP000226192">
    <property type="component" value="Unassembled WGS sequence"/>
</dbReference>
<dbReference type="GO" id="GO:0005774">
    <property type="term" value="C:vacuolar membrane"/>
    <property type="evidence" value="ECO:0007669"/>
    <property type="project" value="TreeGrafter"/>
</dbReference>
<comment type="similarity">
    <text evidence="2">Belongs to the SLC12A transporter family.</text>
</comment>
<dbReference type="FunFam" id="1.20.1740.10:FF:000013">
    <property type="entry name" value="Solute carrier family 12 member"/>
    <property type="match status" value="1"/>
</dbReference>
<name>A0A2C5X9R9_9HYPO</name>
<feature type="compositionally biased region" description="Basic and acidic residues" evidence="7">
    <location>
        <begin position="1099"/>
        <end position="1111"/>
    </location>
</feature>
<keyword evidence="6 8" id="KW-0472">Membrane</keyword>
<dbReference type="InterPro" id="IPR004842">
    <property type="entry name" value="SLC12A_fam"/>
</dbReference>
<dbReference type="STRING" id="1399860.A0A2C5X9R9"/>
<proteinExistence type="inferred from homology"/>
<dbReference type="GO" id="GO:0006884">
    <property type="term" value="P:cell volume homeostasis"/>
    <property type="evidence" value="ECO:0007669"/>
    <property type="project" value="TreeGrafter"/>
</dbReference>
<dbReference type="PANTHER" id="PTHR11827:SF72">
    <property type="entry name" value="GH08340P"/>
    <property type="match status" value="1"/>
</dbReference>
<dbReference type="PANTHER" id="PTHR11827">
    <property type="entry name" value="SOLUTE CARRIER FAMILY 12, CATION COTRANSPORTERS"/>
    <property type="match status" value="1"/>
</dbReference>
<dbReference type="InterPro" id="IPR004841">
    <property type="entry name" value="AA-permease/SLC12A_dom"/>
</dbReference>
<dbReference type="GO" id="GO:0015379">
    <property type="term" value="F:potassium:chloride symporter activity"/>
    <property type="evidence" value="ECO:0007669"/>
    <property type="project" value="TreeGrafter"/>
</dbReference>
<dbReference type="Gene3D" id="1.20.1740.10">
    <property type="entry name" value="Amino acid/polyamine transporter I"/>
    <property type="match status" value="1"/>
</dbReference>
<evidence type="ECO:0000259" key="10">
    <source>
        <dbReference type="Pfam" id="PF03522"/>
    </source>
</evidence>
<feature type="compositionally biased region" description="Polar residues" evidence="7">
    <location>
        <begin position="977"/>
        <end position="992"/>
    </location>
</feature>
<evidence type="ECO:0000256" key="3">
    <source>
        <dbReference type="ARBA" id="ARBA00022448"/>
    </source>
</evidence>
<feature type="compositionally biased region" description="Low complexity" evidence="7">
    <location>
        <begin position="1081"/>
        <end position="1091"/>
    </location>
</feature>
<dbReference type="GO" id="GO:0055075">
    <property type="term" value="P:potassium ion homeostasis"/>
    <property type="evidence" value="ECO:0007669"/>
    <property type="project" value="TreeGrafter"/>
</dbReference>
<keyword evidence="12" id="KW-1185">Reference proteome</keyword>
<feature type="transmembrane region" description="Helical" evidence="8">
    <location>
        <begin position="371"/>
        <end position="393"/>
    </location>
</feature>
<evidence type="ECO:0000256" key="5">
    <source>
        <dbReference type="ARBA" id="ARBA00022989"/>
    </source>
</evidence>
<feature type="transmembrane region" description="Helical" evidence="8">
    <location>
        <begin position="296"/>
        <end position="327"/>
    </location>
</feature>
<feature type="region of interest" description="Disordered" evidence="7">
    <location>
        <begin position="860"/>
        <end position="997"/>
    </location>
</feature>
<dbReference type="EMBL" id="NJET01000050">
    <property type="protein sequence ID" value="PHH63419.1"/>
    <property type="molecule type" value="Genomic_DNA"/>
</dbReference>
<feature type="transmembrane region" description="Helical" evidence="8">
    <location>
        <begin position="165"/>
        <end position="182"/>
    </location>
</feature>
<dbReference type="AlphaFoldDB" id="A0A2C5X9R9"/>
<feature type="compositionally biased region" description="Acidic residues" evidence="7">
    <location>
        <begin position="882"/>
        <end position="895"/>
    </location>
</feature>
<evidence type="ECO:0008006" key="13">
    <source>
        <dbReference type="Google" id="ProtNLM"/>
    </source>
</evidence>
<feature type="domain" description="SLC12A transporter C-terminal" evidence="10">
    <location>
        <begin position="481"/>
        <end position="569"/>
    </location>
</feature>
<feature type="transmembrane region" description="Helical" evidence="8">
    <location>
        <begin position="256"/>
        <end position="276"/>
    </location>
</feature>
<feature type="compositionally biased region" description="Basic and acidic residues" evidence="7">
    <location>
        <begin position="600"/>
        <end position="609"/>
    </location>
</feature>
<dbReference type="GO" id="GO:0055064">
    <property type="term" value="P:chloride ion homeostasis"/>
    <property type="evidence" value="ECO:0007669"/>
    <property type="project" value="TreeGrafter"/>
</dbReference>
<feature type="region of interest" description="Disordered" evidence="7">
    <location>
        <begin position="1032"/>
        <end position="1119"/>
    </location>
</feature>
<evidence type="ECO:0000256" key="1">
    <source>
        <dbReference type="ARBA" id="ARBA00004141"/>
    </source>
</evidence>
<feature type="transmembrane region" description="Helical" evidence="8">
    <location>
        <begin position="225"/>
        <end position="244"/>
    </location>
</feature>
<sequence length="1197" mass="130574">MAPAAGADAKRHGKLGLVSGVFIPVCLNIVSIIMFLRFGIIIGQVGFFGILGLLITAYLIDLLTVLSLSAISSNGEVRGGGAYYLISRSLGPEFGGSIGLVFFLSQSLNTALNIVGLIDCIRLNIGDSFPKGYWVGYSLQTAALLLCFGLSLLGPATFSKASNALLVILTIAVASIPISAILRSPFRDAATGIEYTGIRWTTFTDNLVPRLSNPNYHGVETFRDLFGILFPATAGIFSGASMSGDLRNPSKAIPKGTLWAMMVTFIVYLAIILSMASTTTHESFLANTNVLSLTNIYSPIIMAGECTVTFFSALTGIIAAANLLQALARDNLVPGLSFFSKGTKRTNIPVPAICFTYIMVQVALLADLNHIATLISMGCQMTFFVTNLACFLLKIGSAPNFPSATAMFFIDDTYAAIAICALVFIFMLIHYLAPPKSWGDVSQNLIYHQVRKYLLRLKPEHIKFWRPHIILFINDPRRQTRLIQFCNSLKKGSLYILGHVIVTDDFDSAVEEARFQRHAWSDYISDYSKIKAFLQLTISPSITWGIRNMILSAGLGGMRPNIAVLGFYNMHHLRQSNPHVPRSCSPVPSSTSAADALSTDSKDKASSKQTRRDISAILLSQALPTDEIRTEEMMRPTDYTTILEDLALRHRFNVALAYGFDNLDAPARGENDCAKFIDLWPIQMSAKVTPEGNNVSTKNFDTYTLILQLGHILQSAQTWRKLYSLRVMVFVEYESEVEAETARVCALLEKLRIDAQVLAMSLSSGTLKTYELIINGNTQDNAVVATVNEALKGEKWWEELQNFRGTNDVASSMMDTATLAQIFDRNSAMNRRHSMAALAEANKKPEMSFLSRATANVGLRPRHLRDSPGASSSNVNLAADLDSSEYDESEDDLDEPWSRGGTRYDKDHGKRPLLAGRRCQTSQPSVSGEDRKSMGGRRSSLPFTGGYGSISSGQTQSLKRDLPASERIPQAPKPISASPSQSLGSLAPMSQSWRREGGKTLADYSHHSSAAPFSSRPVPETMVTRDAEGAVLGFAPQDEDSLPPSRRRSGGLEEEVPKTVRFQHGTTAASSPAGQSRRRSLSQQASPSSTSLCIPQLVDSHKAQSDGDRGSEYSTQSVGLSFNDLPSRAQHLILNELMRQHSEKTAVAMTTLPVPFEGTGKDEAASIRYLSDVETLCNGLVPMLLVLSNSITVTVNL</sequence>
<evidence type="ECO:0000256" key="8">
    <source>
        <dbReference type="SAM" id="Phobius"/>
    </source>
</evidence>
<feature type="compositionally biased region" description="Low complexity" evidence="7">
    <location>
        <begin position="589"/>
        <end position="599"/>
    </location>
</feature>
<feature type="transmembrane region" description="Helical" evidence="8">
    <location>
        <begin position="134"/>
        <end position="153"/>
    </location>
</feature>
<gene>
    <name evidence="11" type="ORF">CDD81_6020</name>
</gene>
<comment type="caution">
    <text evidence="11">The sequence shown here is derived from an EMBL/GenBank/DDBJ whole genome shotgun (WGS) entry which is preliminary data.</text>
</comment>
<reference evidence="11 12" key="1">
    <citation type="submission" date="2017-06" db="EMBL/GenBank/DDBJ databases">
        <title>Ant-infecting Ophiocordyceps genomes reveal a high diversity of potential behavioral manipulation genes and a possible major role for enterotoxins.</title>
        <authorList>
            <person name="De Bekker C."/>
            <person name="Evans H.C."/>
            <person name="Brachmann A."/>
            <person name="Hughes D.P."/>
        </authorList>
    </citation>
    <scope>NUCLEOTIDE SEQUENCE [LARGE SCALE GENOMIC DNA]</scope>
    <source>
        <strain evidence="11 12">Map64</strain>
    </source>
</reference>
<dbReference type="InterPro" id="IPR018491">
    <property type="entry name" value="SLC12_C"/>
</dbReference>
<evidence type="ECO:0000313" key="11">
    <source>
        <dbReference type="EMBL" id="PHH63419.1"/>
    </source>
</evidence>
<evidence type="ECO:0000256" key="6">
    <source>
        <dbReference type="ARBA" id="ARBA00023136"/>
    </source>
</evidence>
<feature type="transmembrane region" description="Helical" evidence="8">
    <location>
        <begin position="348"/>
        <end position="365"/>
    </location>
</feature>
<accession>A0A2C5X9R9</accession>
<feature type="region of interest" description="Disordered" evidence="7">
    <location>
        <begin position="578"/>
        <end position="609"/>
    </location>
</feature>
<organism evidence="11 12">
    <name type="scientific">Ophiocordyceps australis</name>
    <dbReference type="NCBI Taxonomy" id="1399860"/>
    <lineage>
        <taxon>Eukaryota</taxon>
        <taxon>Fungi</taxon>
        <taxon>Dikarya</taxon>
        <taxon>Ascomycota</taxon>
        <taxon>Pezizomycotina</taxon>
        <taxon>Sordariomycetes</taxon>
        <taxon>Hypocreomycetidae</taxon>
        <taxon>Hypocreales</taxon>
        <taxon>Ophiocordycipitaceae</taxon>
        <taxon>Ophiocordyceps</taxon>
    </lineage>
</organism>
<dbReference type="OrthoDB" id="2020542at2759"/>
<keyword evidence="4 8" id="KW-0812">Transmembrane</keyword>
<evidence type="ECO:0000256" key="2">
    <source>
        <dbReference type="ARBA" id="ARBA00010593"/>
    </source>
</evidence>
<dbReference type="GO" id="GO:0034486">
    <property type="term" value="P:vacuolar transmembrane transport"/>
    <property type="evidence" value="ECO:0007669"/>
    <property type="project" value="TreeGrafter"/>
</dbReference>
<keyword evidence="3" id="KW-0813">Transport</keyword>
<protein>
    <recommendedName>
        <fullName evidence="13">Amino acid permease/ SLC12A domain-containing protein</fullName>
    </recommendedName>
</protein>
<feature type="compositionally biased region" description="Polar residues" evidence="7">
    <location>
        <begin position="1064"/>
        <end position="1074"/>
    </location>
</feature>
<feature type="transmembrane region" description="Helical" evidence="8">
    <location>
        <begin position="414"/>
        <end position="433"/>
    </location>
</feature>
<keyword evidence="5 8" id="KW-1133">Transmembrane helix</keyword>
<evidence type="ECO:0000256" key="7">
    <source>
        <dbReference type="SAM" id="MobiDB-lite"/>
    </source>
</evidence>
<feature type="domain" description="Amino acid permease/ SLC12A" evidence="9">
    <location>
        <begin position="22"/>
        <end position="468"/>
    </location>
</feature>